<accession>A0AAF0WU56</accession>
<dbReference type="PANTHER" id="PTHR31232">
    <property type="match status" value="1"/>
</dbReference>
<evidence type="ECO:0000313" key="8">
    <source>
        <dbReference type="Proteomes" id="UP000077755"/>
    </source>
</evidence>
<dbReference type="PANTHER" id="PTHR31232:SF155">
    <property type="entry name" value="PLANT SELF-INCOMPATIBILITY PROTEIN S1 FAMILY"/>
    <property type="match status" value="1"/>
</dbReference>
<dbReference type="AlphaFoldDB" id="A0AAF0WU56"/>
<sequence length="151" mass="17871">MSSITKESHIHFLVLAFCISIYFTNTQNVSASIARRVGVHITNAFSNSKLDLHCKSKDDDLGPHVLTKYQYVEWHFFPNFFGRTLFWCNFDDRFRSKGIDVYNEKKYGSCPIYHPAYSFICYWEVRDDGFYFNHYPSPNPPLPWKKMADWS</sequence>
<gene>
    <name evidence="7" type="ORF">DCAR_0415183</name>
</gene>
<reference evidence="7" key="1">
    <citation type="journal article" date="2016" name="Nat. Genet.">
        <title>A high-quality carrot genome assembly provides new insights into carotenoid accumulation and asterid genome evolution.</title>
        <authorList>
            <person name="Iorizzo M."/>
            <person name="Ellison S."/>
            <person name="Senalik D."/>
            <person name="Zeng P."/>
            <person name="Satapoomin P."/>
            <person name="Huang J."/>
            <person name="Bowman M."/>
            <person name="Iovene M."/>
            <person name="Sanseverino W."/>
            <person name="Cavagnaro P."/>
            <person name="Yildiz M."/>
            <person name="Macko-Podgorni A."/>
            <person name="Moranska E."/>
            <person name="Grzebelus E."/>
            <person name="Grzebelus D."/>
            <person name="Ashrafi H."/>
            <person name="Zheng Z."/>
            <person name="Cheng S."/>
            <person name="Spooner D."/>
            <person name="Van Deynze A."/>
            <person name="Simon P."/>
        </authorList>
    </citation>
    <scope>NUCLEOTIDE SEQUENCE</scope>
    <source>
        <tissue evidence="7">Leaf</tissue>
    </source>
</reference>
<dbReference type="Pfam" id="PF05938">
    <property type="entry name" value="Self-incomp_S1"/>
    <property type="match status" value="1"/>
</dbReference>
<feature type="chain" id="PRO_5041765923" description="S-protein homolog" evidence="6">
    <location>
        <begin position="27"/>
        <end position="151"/>
    </location>
</feature>
<comment type="similarity">
    <text evidence="2 6">Belongs to the plant self-incompatibility (S1) protein family.</text>
</comment>
<reference evidence="7" key="2">
    <citation type="submission" date="2022-03" db="EMBL/GenBank/DDBJ databases">
        <title>Draft title - Genomic analysis of global carrot germplasm unveils the trajectory of domestication and the origin of high carotenoid orange carrot.</title>
        <authorList>
            <person name="Iorizzo M."/>
            <person name="Ellison S."/>
            <person name="Senalik D."/>
            <person name="Macko-Podgorni A."/>
            <person name="Grzebelus D."/>
            <person name="Bostan H."/>
            <person name="Rolling W."/>
            <person name="Curaba J."/>
            <person name="Simon P."/>
        </authorList>
    </citation>
    <scope>NUCLEOTIDE SEQUENCE</scope>
    <source>
        <tissue evidence="7">Leaf</tissue>
    </source>
</reference>
<comment type="subcellular location">
    <subcellularLocation>
        <location evidence="1 6">Secreted</location>
    </subcellularLocation>
</comment>
<evidence type="ECO:0000256" key="3">
    <source>
        <dbReference type="ARBA" id="ARBA00022471"/>
    </source>
</evidence>
<dbReference type="Proteomes" id="UP000077755">
    <property type="component" value="Chromosome 4"/>
</dbReference>
<keyword evidence="8" id="KW-1185">Reference proteome</keyword>
<evidence type="ECO:0000256" key="6">
    <source>
        <dbReference type="RuleBase" id="RU367044"/>
    </source>
</evidence>
<dbReference type="InterPro" id="IPR010264">
    <property type="entry name" value="Self-incomp_S1"/>
</dbReference>
<feature type="signal peptide" evidence="6">
    <location>
        <begin position="1"/>
        <end position="26"/>
    </location>
</feature>
<evidence type="ECO:0000256" key="5">
    <source>
        <dbReference type="ARBA" id="ARBA00022729"/>
    </source>
</evidence>
<evidence type="ECO:0000256" key="2">
    <source>
        <dbReference type="ARBA" id="ARBA00005581"/>
    </source>
</evidence>
<evidence type="ECO:0000256" key="4">
    <source>
        <dbReference type="ARBA" id="ARBA00022525"/>
    </source>
</evidence>
<protein>
    <recommendedName>
        <fullName evidence="6">S-protein homolog</fullName>
    </recommendedName>
</protein>
<evidence type="ECO:0000256" key="1">
    <source>
        <dbReference type="ARBA" id="ARBA00004613"/>
    </source>
</evidence>
<keyword evidence="4 6" id="KW-0964">Secreted</keyword>
<keyword evidence="5 6" id="KW-0732">Signal</keyword>
<name>A0AAF0WU56_DAUCS</name>
<dbReference type="EMBL" id="CP093346">
    <property type="protein sequence ID" value="WOG95854.1"/>
    <property type="molecule type" value="Genomic_DNA"/>
</dbReference>
<proteinExistence type="inferred from homology"/>
<organism evidence="7 8">
    <name type="scientific">Daucus carota subsp. sativus</name>
    <name type="common">Carrot</name>
    <dbReference type="NCBI Taxonomy" id="79200"/>
    <lineage>
        <taxon>Eukaryota</taxon>
        <taxon>Viridiplantae</taxon>
        <taxon>Streptophyta</taxon>
        <taxon>Embryophyta</taxon>
        <taxon>Tracheophyta</taxon>
        <taxon>Spermatophyta</taxon>
        <taxon>Magnoliopsida</taxon>
        <taxon>eudicotyledons</taxon>
        <taxon>Gunneridae</taxon>
        <taxon>Pentapetalae</taxon>
        <taxon>asterids</taxon>
        <taxon>campanulids</taxon>
        <taxon>Apiales</taxon>
        <taxon>Apiaceae</taxon>
        <taxon>Apioideae</taxon>
        <taxon>Scandiceae</taxon>
        <taxon>Daucinae</taxon>
        <taxon>Daucus</taxon>
        <taxon>Daucus sect. Daucus</taxon>
    </lineage>
</organism>
<dbReference type="GO" id="GO:0060320">
    <property type="term" value="P:rejection of self pollen"/>
    <property type="evidence" value="ECO:0007669"/>
    <property type="project" value="UniProtKB-KW"/>
</dbReference>
<evidence type="ECO:0000313" key="7">
    <source>
        <dbReference type="EMBL" id="WOG95854.1"/>
    </source>
</evidence>
<dbReference type="GO" id="GO:0005576">
    <property type="term" value="C:extracellular region"/>
    <property type="evidence" value="ECO:0007669"/>
    <property type="project" value="UniProtKB-SubCell"/>
</dbReference>
<keyword evidence="3 6" id="KW-0713">Self-incompatibility</keyword>